<evidence type="ECO:0000313" key="3">
    <source>
        <dbReference type="Proteomes" id="UP000616779"/>
    </source>
</evidence>
<accession>A0ABX1Y4Q9</accession>
<dbReference type="Pfam" id="PF00144">
    <property type="entry name" value="Beta-lactamase"/>
    <property type="match status" value="1"/>
</dbReference>
<dbReference type="InterPro" id="IPR012338">
    <property type="entry name" value="Beta-lactam/transpept-like"/>
</dbReference>
<evidence type="ECO:0000259" key="1">
    <source>
        <dbReference type="Pfam" id="PF00144"/>
    </source>
</evidence>
<keyword evidence="3" id="KW-1185">Reference proteome</keyword>
<sequence>MRNIAFQEYLSTLQSRNEFSGTVLLSNREHQVMNTADTKFRIGSITKQFTAMAIMMVGGTRGTQC</sequence>
<dbReference type="InterPro" id="IPR001466">
    <property type="entry name" value="Beta-lactam-related"/>
</dbReference>
<dbReference type="RefSeq" id="WP_171647359.1">
    <property type="nucleotide sequence ID" value="NZ_WHOA01000219.1"/>
</dbReference>
<comment type="caution">
    <text evidence="2">The sequence shown here is derived from an EMBL/GenBank/DDBJ whole genome shotgun (WGS) entry which is preliminary data.</text>
</comment>
<proteinExistence type="predicted"/>
<keyword evidence="2" id="KW-0378">Hydrolase</keyword>
<gene>
    <name evidence="2" type="ORF">GC098_30125</name>
</gene>
<dbReference type="GO" id="GO:0016787">
    <property type="term" value="F:hydrolase activity"/>
    <property type="evidence" value="ECO:0007669"/>
    <property type="project" value="UniProtKB-KW"/>
</dbReference>
<dbReference type="Gene3D" id="3.40.710.10">
    <property type="entry name" value="DD-peptidase/beta-lactamase superfamily"/>
    <property type="match status" value="1"/>
</dbReference>
<organism evidence="2 3">
    <name type="scientific">Paenibacillus phytorum</name>
    <dbReference type="NCBI Taxonomy" id="2654977"/>
    <lineage>
        <taxon>Bacteria</taxon>
        <taxon>Bacillati</taxon>
        <taxon>Bacillota</taxon>
        <taxon>Bacilli</taxon>
        <taxon>Bacillales</taxon>
        <taxon>Paenibacillaceae</taxon>
        <taxon>Paenibacillus</taxon>
    </lineage>
</organism>
<dbReference type="SUPFAM" id="SSF56601">
    <property type="entry name" value="beta-lactamase/transpeptidase-like"/>
    <property type="match status" value="1"/>
</dbReference>
<reference evidence="2 3" key="1">
    <citation type="submission" date="2019-10" db="EMBL/GenBank/DDBJ databases">
        <title>Description of Paenibacillus terrestris sp. nov.</title>
        <authorList>
            <person name="Carlier A."/>
            <person name="Qi S."/>
        </authorList>
    </citation>
    <scope>NUCLEOTIDE SEQUENCE [LARGE SCALE GENOMIC DNA]</scope>
    <source>
        <strain evidence="2 3">LMG 31458</strain>
    </source>
</reference>
<dbReference type="EMBL" id="WHOA01000219">
    <property type="protein sequence ID" value="NOU75584.1"/>
    <property type="molecule type" value="Genomic_DNA"/>
</dbReference>
<feature type="domain" description="Beta-lactamase-related" evidence="1">
    <location>
        <begin position="25"/>
        <end position="56"/>
    </location>
</feature>
<protein>
    <submittedName>
        <fullName evidence="2">Serine hydrolase</fullName>
    </submittedName>
</protein>
<dbReference type="Proteomes" id="UP000616779">
    <property type="component" value="Unassembled WGS sequence"/>
</dbReference>
<name>A0ABX1Y4Q9_9BACL</name>
<evidence type="ECO:0000313" key="2">
    <source>
        <dbReference type="EMBL" id="NOU75584.1"/>
    </source>
</evidence>